<evidence type="ECO:0000256" key="2">
    <source>
        <dbReference type="SAM" id="Phobius"/>
    </source>
</evidence>
<dbReference type="OrthoDB" id="9788304at2"/>
<dbReference type="EMBL" id="FMKA01000008">
    <property type="protein sequence ID" value="SCP97096.1"/>
    <property type="molecule type" value="Genomic_DNA"/>
</dbReference>
<dbReference type="Pfam" id="PF12773">
    <property type="entry name" value="DZR"/>
    <property type="match status" value="1"/>
</dbReference>
<evidence type="ECO:0000313" key="4">
    <source>
        <dbReference type="EMBL" id="SCP97096.1"/>
    </source>
</evidence>
<sequence length="404" mass="43178">MANFCRKCGSVLGEEAKFCRSCGQQIISKNKKQPVCSGCGGVLSPNAKFCRKCGAKVTLDETRKEVPKVEEKAEPKAERKEESKAEKNIETIEKQYTAAAVKVRENKPLQASAPARTELRNSMKVLERAVQASDLPGEISFEPIASAGSAVSDIREATGTLKILASGISGLFRGFQIIVRNPRKIIPALVLFLIWVLQDLLKQKGIRIPFSGALEWLTFTQNGTASRPLLAGSMLGKAVYAGCITSIVTAFMERRNPLANVTGGLKKFVSTLNWKDRNGAGIMLSAAGMAMIANNFLTAGNPIQNSILPVLASFSMLRMLGGRNGFIKRLISSIIGKRIHASEKNEKAGGVNRVLAGMAAGFAISASISAIQISWAGYAAGAIFLGAGIGIVFTGNRKKEVTEA</sequence>
<dbReference type="RefSeq" id="WP_091232838.1">
    <property type="nucleotide sequence ID" value="NZ_FMKA01000008.1"/>
</dbReference>
<keyword evidence="2" id="KW-1133">Transmembrane helix</keyword>
<proteinExistence type="predicted"/>
<keyword evidence="2" id="KW-0472">Membrane</keyword>
<accession>A0A1D3TT28</accession>
<reference evidence="4 5" key="1">
    <citation type="submission" date="2016-09" db="EMBL/GenBank/DDBJ databases">
        <authorList>
            <person name="Capua I."/>
            <person name="De Benedictis P."/>
            <person name="Joannis T."/>
            <person name="Lombin L.H."/>
            <person name="Cattoli G."/>
        </authorList>
    </citation>
    <scope>NUCLEOTIDE SEQUENCE [LARGE SCALE GENOMIC DNA]</scope>
    <source>
        <strain evidence="4 5">GluBS11</strain>
    </source>
</reference>
<feature type="domain" description="DZANK-type" evidence="3">
    <location>
        <begin position="5"/>
        <end position="54"/>
    </location>
</feature>
<dbReference type="STRING" id="1619234.SAMN05421730_100864"/>
<feature type="transmembrane region" description="Helical" evidence="2">
    <location>
        <begin position="377"/>
        <end position="395"/>
    </location>
</feature>
<keyword evidence="5" id="KW-1185">Reference proteome</keyword>
<dbReference type="AlphaFoldDB" id="A0A1D3TT28"/>
<organism evidence="4 5">
    <name type="scientific">Anaerobium acetethylicum</name>
    <dbReference type="NCBI Taxonomy" id="1619234"/>
    <lineage>
        <taxon>Bacteria</taxon>
        <taxon>Bacillati</taxon>
        <taxon>Bacillota</taxon>
        <taxon>Clostridia</taxon>
        <taxon>Lachnospirales</taxon>
        <taxon>Lachnospiraceae</taxon>
        <taxon>Anaerobium</taxon>
    </lineage>
</organism>
<name>A0A1D3TT28_9FIRM</name>
<feature type="region of interest" description="Disordered" evidence="1">
    <location>
        <begin position="65"/>
        <end position="86"/>
    </location>
</feature>
<keyword evidence="2" id="KW-0812">Transmembrane</keyword>
<protein>
    <submittedName>
        <fullName evidence="4">Double zinc ribbon</fullName>
    </submittedName>
</protein>
<evidence type="ECO:0000313" key="5">
    <source>
        <dbReference type="Proteomes" id="UP000199315"/>
    </source>
</evidence>
<dbReference type="InterPro" id="IPR025874">
    <property type="entry name" value="DZR"/>
</dbReference>
<dbReference type="Proteomes" id="UP000199315">
    <property type="component" value="Unassembled WGS sequence"/>
</dbReference>
<evidence type="ECO:0000259" key="3">
    <source>
        <dbReference type="Pfam" id="PF12773"/>
    </source>
</evidence>
<gene>
    <name evidence="4" type="ORF">SAMN05421730_100864</name>
</gene>
<evidence type="ECO:0000256" key="1">
    <source>
        <dbReference type="SAM" id="MobiDB-lite"/>
    </source>
</evidence>